<dbReference type="OrthoDB" id="634553at2"/>
<gene>
    <name evidence="2" type="ORF">FRY97_13275</name>
</gene>
<evidence type="ECO:0008006" key="4">
    <source>
        <dbReference type="Google" id="ProtNLM"/>
    </source>
</evidence>
<evidence type="ECO:0000313" key="2">
    <source>
        <dbReference type="EMBL" id="TXB62584.1"/>
    </source>
</evidence>
<keyword evidence="3" id="KW-1185">Reference proteome</keyword>
<feature type="chain" id="PRO_5023071428" description="Lipoprotein" evidence="1">
    <location>
        <begin position="19"/>
        <end position="342"/>
    </location>
</feature>
<organism evidence="2 3">
    <name type="scientific">Phaeodactylibacter luteus</name>
    <dbReference type="NCBI Taxonomy" id="1564516"/>
    <lineage>
        <taxon>Bacteria</taxon>
        <taxon>Pseudomonadati</taxon>
        <taxon>Bacteroidota</taxon>
        <taxon>Saprospiria</taxon>
        <taxon>Saprospirales</taxon>
        <taxon>Haliscomenobacteraceae</taxon>
        <taxon>Phaeodactylibacter</taxon>
    </lineage>
</organism>
<evidence type="ECO:0000313" key="3">
    <source>
        <dbReference type="Proteomes" id="UP000321580"/>
    </source>
</evidence>
<dbReference type="EMBL" id="VOOR01000027">
    <property type="protein sequence ID" value="TXB62584.1"/>
    <property type="molecule type" value="Genomic_DNA"/>
</dbReference>
<sequence>MQINLRGLGLLWCLLALAACQKGGGVPPQVAYYHWKSVVDLSAGEVERLNGEGVRRLYVKYMDVDWEGGQAVPKAPVEFRGDAWRAFEIVPTVFITNRTFLEGANPRVLAGQVARFLSEANEANGAAPTEYQFDCDWSGATRLPYFAFLEEVRRLLGGAALSVTIRLHQLRYPEQAGVPPADRGVLMYYNMGDISSLEEPNSILNNRTGARYLQAGQGYALPLDYALPVFSWVLAYRLGELKFILNQAECAALDTLAGVEKLKEGQYQVGQNTYFGYHYLNAGDRLRCESASLAALEEAVRQLSKIQNQSEQLIFYHLDEKALGGYPPGLAQHLAEQLAGAQ</sequence>
<protein>
    <recommendedName>
        <fullName evidence="4">Lipoprotein</fullName>
    </recommendedName>
</protein>
<accession>A0A5C6RKV6</accession>
<name>A0A5C6RKV6_9BACT</name>
<dbReference type="PROSITE" id="PS51257">
    <property type="entry name" value="PROKAR_LIPOPROTEIN"/>
    <property type="match status" value="1"/>
</dbReference>
<comment type="caution">
    <text evidence="2">The sequence shown here is derived from an EMBL/GenBank/DDBJ whole genome shotgun (WGS) entry which is preliminary data.</text>
</comment>
<proteinExistence type="predicted"/>
<feature type="signal peptide" evidence="1">
    <location>
        <begin position="1"/>
        <end position="18"/>
    </location>
</feature>
<dbReference type="RefSeq" id="WP_147168032.1">
    <property type="nucleotide sequence ID" value="NZ_VOOR01000027.1"/>
</dbReference>
<dbReference type="AlphaFoldDB" id="A0A5C6RKV6"/>
<evidence type="ECO:0000256" key="1">
    <source>
        <dbReference type="SAM" id="SignalP"/>
    </source>
</evidence>
<reference evidence="2 3" key="1">
    <citation type="submission" date="2019-08" db="EMBL/GenBank/DDBJ databases">
        <title>Genome of Phaeodactylibacter luteus.</title>
        <authorList>
            <person name="Bowman J.P."/>
        </authorList>
    </citation>
    <scope>NUCLEOTIDE SEQUENCE [LARGE SCALE GENOMIC DNA]</scope>
    <source>
        <strain evidence="2 3">KCTC 42180</strain>
    </source>
</reference>
<keyword evidence="1" id="KW-0732">Signal</keyword>
<dbReference type="Proteomes" id="UP000321580">
    <property type="component" value="Unassembled WGS sequence"/>
</dbReference>